<dbReference type="InterPro" id="IPR036397">
    <property type="entry name" value="RNaseH_sf"/>
</dbReference>
<dbReference type="EMBL" id="ML976734">
    <property type="protein sequence ID" value="KAF1967322.1"/>
    <property type="molecule type" value="Genomic_DNA"/>
</dbReference>
<gene>
    <name evidence="3" type="ORF">BU23DRAFT_516642</name>
</gene>
<evidence type="ECO:0000313" key="3">
    <source>
        <dbReference type="EMBL" id="KAF1967322.1"/>
    </source>
</evidence>
<dbReference type="Pfam" id="PF01498">
    <property type="entry name" value="HTH_Tnp_Tc3_2"/>
    <property type="match status" value="1"/>
</dbReference>
<keyword evidence="4" id="KW-1185">Reference proteome</keyword>
<feature type="domain" description="Transposase Tc1-like" evidence="2">
    <location>
        <begin position="38"/>
        <end position="89"/>
    </location>
</feature>
<name>A0A6A5UU99_9PLEO</name>
<evidence type="ECO:0000256" key="1">
    <source>
        <dbReference type="SAM" id="MobiDB-lite"/>
    </source>
</evidence>
<evidence type="ECO:0000313" key="4">
    <source>
        <dbReference type="Proteomes" id="UP000800036"/>
    </source>
</evidence>
<accession>A0A6A5UU99</accession>
<evidence type="ECO:0000259" key="2">
    <source>
        <dbReference type="Pfam" id="PF01498"/>
    </source>
</evidence>
<dbReference type="AlphaFoldDB" id="A0A6A5UU99"/>
<dbReference type="GO" id="GO:0006313">
    <property type="term" value="P:DNA transposition"/>
    <property type="evidence" value="ECO:0007669"/>
    <property type="project" value="InterPro"/>
</dbReference>
<dbReference type="InterPro" id="IPR002492">
    <property type="entry name" value="Transposase_Tc1-like"/>
</dbReference>
<organism evidence="3 4">
    <name type="scientific">Bimuria novae-zelandiae CBS 107.79</name>
    <dbReference type="NCBI Taxonomy" id="1447943"/>
    <lineage>
        <taxon>Eukaryota</taxon>
        <taxon>Fungi</taxon>
        <taxon>Dikarya</taxon>
        <taxon>Ascomycota</taxon>
        <taxon>Pezizomycotina</taxon>
        <taxon>Dothideomycetes</taxon>
        <taxon>Pleosporomycetidae</taxon>
        <taxon>Pleosporales</taxon>
        <taxon>Massarineae</taxon>
        <taxon>Didymosphaeriaceae</taxon>
        <taxon>Bimuria</taxon>
    </lineage>
</organism>
<dbReference type="GO" id="GO:0015074">
    <property type="term" value="P:DNA integration"/>
    <property type="evidence" value="ECO:0007669"/>
    <property type="project" value="InterPro"/>
</dbReference>
<dbReference type="OrthoDB" id="3783684at2759"/>
<feature type="region of interest" description="Disordered" evidence="1">
    <location>
        <begin position="1"/>
        <end position="33"/>
    </location>
</feature>
<proteinExistence type="predicted"/>
<dbReference type="Proteomes" id="UP000800036">
    <property type="component" value="Unassembled WGS sequence"/>
</dbReference>
<dbReference type="Gene3D" id="3.30.420.10">
    <property type="entry name" value="Ribonuclease H-like superfamily/Ribonuclease H"/>
    <property type="match status" value="1"/>
</dbReference>
<sequence>MGIHAHQQLSPNPSIHCTPDDPPPRDSTTSSRRLPFTEIAHLEGIDACRRTLVKAFEKEAYFRRVAAEKPHLTEKQRQDRLKWAKLHKDWTDWQWSRVIWTDECSIACGGFRQVYVTRDA</sequence>
<reference evidence="3" key="1">
    <citation type="journal article" date="2020" name="Stud. Mycol.">
        <title>101 Dothideomycetes genomes: a test case for predicting lifestyles and emergence of pathogens.</title>
        <authorList>
            <person name="Haridas S."/>
            <person name="Albert R."/>
            <person name="Binder M."/>
            <person name="Bloem J."/>
            <person name="Labutti K."/>
            <person name="Salamov A."/>
            <person name="Andreopoulos B."/>
            <person name="Baker S."/>
            <person name="Barry K."/>
            <person name="Bills G."/>
            <person name="Bluhm B."/>
            <person name="Cannon C."/>
            <person name="Castanera R."/>
            <person name="Culley D."/>
            <person name="Daum C."/>
            <person name="Ezra D."/>
            <person name="Gonzalez J."/>
            <person name="Henrissat B."/>
            <person name="Kuo A."/>
            <person name="Liang C."/>
            <person name="Lipzen A."/>
            <person name="Lutzoni F."/>
            <person name="Magnuson J."/>
            <person name="Mondo S."/>
            <person name="Nolan M."/>
            <person name="Ohm R."/>
            <person name="Pangilinan J."/>
            <person name="Park H.-J."/>
            <person name="Ramirez L."/>
            <person name="Alfaro M."/>
            <person name="Sun H."/>
            <person name="Tritt A."/>
            <person name="Yoshinaga Y."/>
            <person name="Zwiers L.-H."/>
            <person name="Turgeon B."/>
            <person name="Goodwin S."/>
            <person name="Spatafora J."/>
            <person name="Crous P."/>
            <person name="Grigoriev I."/>
        </authorList>
    </citation>
    <scope>NUCLEOTIDE SEQUENCE</scope>
    <source>
        <strain evidence="3">CBS 107.79</strain>
    </source>
</reference>
<protein>
    <recommendedName>
        <fullName evidence="2">Transposase Tc1-like domain-containing protein</fullName>
    </recommendedName>
</protein>
<dbReference type="GO" id="GO:0003677">
    <property type="term" value="F:DNA binding"/>
    <property type="evidence" value="ECO:0007669"/>
    <property type="project" value="InterPro"/>
</dbReference>
<feature type="non-terminal residue" evidence="3">
    <location>
        <position position="120"/>
    </location>
</feature>